<keyword evidence="2" id="KW-0444">Lipid biosynthesis</keyword>
<dbReference type="NCBIfam" id="NF003657">
    <property type="entry name" value="PRK05289.1"/>
    <property type="match status" value="1"/>
</dbReference>
<dbReference type="PROSITE" id="PS00101">
    <property type="entry name" value="HEXAPEP_TRANSFERASES"/>
    <property type="match status" value="1"/>
</dbReference>
<dbReference type="Gene3D" id="1.20.1180.10">
    <property type="entry name" value="Udp N-acetylglucosamine O-acyltransferase, C-terminal domain"/>
    <property type="match status" value="1"/>
</dbReference>
<gene>
    <name evidence="8" type="primary">lpxA</name>
    <name evidence="8" type="ORF">SCFA_800008</name>
</gene>
<dbReference type="GO" id="GO:0016020">
    <property type="term" value="C:membrane"/>
    <property type="evidence" value="ECO:0007669"/>
    <property type="project" value="GOC"/>
</dbReference>
<keyword evidence="4 8" id="KW-0808">Transferase</keyword>
<dbReference type="GO" id="GO:0009245">
    <property type="term" value="P:lipid A biosynthetic process"/>
    <property type="evidence" value="ECO:0007669"/>
    <property type="project" value="UniProtKB-KW"/>
</dbReference>
<dbReference type="PANTHER" id="PTHR43480:SF1">
    <property type="entry name" value="ACYL-[ACYL-CARRIER-PROTEIN]--UDP-N-ACETYLGLUCOSAMINE O-ACYLTRANSFERASE, MITOCHONDRIAL-RELATED"/>
    <property type="match status" value="1"/>
</dbReference>
<dbReference type="InterPro" id="IPR010137">
    <property type="entry name" value="Lipid_A_LpxA"/>
</dbReference>
<dbReference type="InterPro" id="IPR029098">
    <property type="entry name" value="Acetyltransf_C"/>
</dbReference>
<keyword evidence="1" id="KW-0963">Cytoplasm</keyword>
<feature type="domain" description="UDP N-acetylglucosamine O-acyltransferase C-terminal" evidence="7">
    <location>
        <begin position="176"/>
        <end position="256"/>
    </location>
</feature>
<evidence type="ECO:0000256" key="5">
    <source>
        <dbReference type="ARBA" id="ARBA00023098"/>
    </source>
</evidence>
<dbReference type="PIRSF" id="PIRSF000456">
    <property type="entry name" value="UDP-GlcNAc_acltr"/>
    <property type="match status" value="1"/>
</dbReference>
<dbReference type="PANTHER" id="PTHR43480">
    <property type="entry name" value="ACYL-[ACYL-CARRIER-PROTEIN]--UDP-N-ACETYLGLUCOSAMINE O-ACYLTRANSFERASE"/>
    <property type="match status" value="1"/>
</dbReference>
<dbReference type="InterPro" id="IPR001451">
    <property type="entry name" value="Hexapep"/>
</dbReference>
<dbReference type="Pfam" id="PF00132">
    <property type="entry name" value="Hexapep"/>
    <property type="match status" value="2"/>
</dbReference>
<dbReference type="GO" id="GO:0008780">
    <property type="term" value="F:acyl-[acyl-carrier-protein]-UDP-N-acetylglucosamine O-acyltransferase activity"/>
    <property type="evidence" value="ECO:0007669"/>
    <property type="project" value="UniProtKB-EC"/>
</dbReference>
<dbReference type="SUPFAM" id="SSF51161">
    <property type="entry name" value="Trimeric LpxA-like enzymes"/>
    <property type="match status" value="1"/>
</dbReference>
<name>A0A485M4V7_9ZZZZ</name>
<keyword evidence="6 8" id="KW-0012">Acyltransferase</keyword>
<dbReference type="NCBIfam" id="TIGR01852">
    <property type="entry name" value="lipid_A_lpxA"/>
    <property type="match status" value="1"/>
</dbReference>
<evidence type="ECO:0000256" key="1">
    <source>
        <dbReference type="ARBA" id="ARBA00022490"/>
    </source>
</evidence>
<dbReference type="EMBL" id="CAADRM010000148">
    <property type="protein sequence ID" value="VFU18344.1"/>
    <property type="molecule type" value="Genomic_DNA"/>
</dbReference>
<dbReference type="CDD" id="cd03351">
    <property type="entry name" value="LbH_UDP-GlcNAc_AT"/>
    <property type="match status" value="1"/>
</dbReference>
<dbReference type="InterPro" id="IPR011004">
    <property type="entry name" value="Trimer_LpxA-like_sf"/>
</dbReference>
<dbReference type="AlphaFoldDB" id="A0A485M4V7"/>
<dbReference type="InterPro" id="IPR037157">
    <property type="entry name" value="Acetyltransf_C_sf"/>
</dbReference>
<evidence type="ECO:0000259" key="7">
    <source>
        <dbReference type="Pfam" id="PF13720"/>
    </source>
</evidence>
<protein>
    <submittedName>
        <fullName evidence="8">UDP-N-acetylglucosamine acetyltransferase</fullName>
        <ecNumber evidence="8">2.3.1.129</ecNumber>
    </submittedName>
</protein>
<keyword evidence="3" id="KW-0441">Lipid A biosynthesis</keyword>
<dbReference type="Pfam" id="PF13720">
    <property type="entry name" value="Acetyltransf_11"/>
    <property type="match status" value="1"/>
</dbReference>
<dbReference type="HAMAP" id="MF_00387">
    <property type="entry name" value="LpxA"/>
    <property type="match status" value="1"/>
</dbReference>
<evidence type="ECO:0000256" key="4">
    <source>
        <dbReference type="ARBA" id="ARBA00022679"/>
    </source>
</evidence>
<dbReference type="Gene3D" id="2.160.10.10">
    <property type="entry name" value="Hexapeptide repeat proteins"/>
    <property type="match status" value="1"/>
</dbReference>
<dbReference type="EC" id="2.3.1.129" evidence="8"/>
<evidence type="ECO:0000313" key="8">
    <source>
        <dbReference type="EMBL" id="VFU18344.1"/>
    </source>
</evidence>
<keyword evidence="5" id="KW-0443">Lipid metabolism</keyword>
<organism evidence="8">
    <name type="scientific">anaerobic digester metagenome</name>
    <dbReference type="NCBI Taxonomy" id="1263854"/>
    <lineage>
        <taxon>unclassified sequences</taxon>
        <taxon>metagenomes</taxon>
        <taxon>ecological metagenomes</taxon>
    </lineage>
</organism>
<proteinExistence type="inferred from homology"/>
<reference evidence="8" key="1">
    <citation type="submission" date="2019-03" db="EMBL/GenBank/DDBJ databases">
        <authorList>
            <person name="Hao L."/>
        </authorList>
    </citation>
    <scope>NUCLEOTIDE SEQUENCE</scope>
</reference>
<evidence type="ECO:0000256" key="2">
    <source>
        <dbReference type="ARBA" id="ARBA00022516"/>
    </source>
</evidence>
<evidence type="ECO:0000256" key="3">
    <source>
        <dbReference type="ARBA" id="ARBA00022556"/>
    </source>
</evidence>
<accession>A0A485M4V7</accession>
<dbReference type="InterPro" id="IPR018357">
    <property type="entry name" value="Hexapep_transf_CS"/>
</dbReference>
<sequence>MSRIDPTARVAPGAVIADGVEIGAYATIESNVTIGPGTKVGPYCMIQGPTAIGAGCDITGYASIGTPPQDHSYKGEDTRLVIGDHNTIREFVTINRGTTKDKGVTTIGDHNLIMAYCHVAHDCVVGNHVVMGNLATLAGHVEIHDYAIVGGLSAVHQFTRIGERCIIGGGSMVSLDIIPYAKASGDRAKLFGVNTIGLKRGGFSPEQIKAVEKAYRILFKQKLLLKDAIAVLEQEFGDDGTISPIVRFLKSSRRGIAR</sequence>
<evidence type="ECO:0000256" key="6">
    <source>
        <dbReference type="ARBA" id="ARBA00023315"/>
    </source>
</evidence>